<dbReference type="InterPro" id="IPR027417">
    <property type="entry name" value="P-loop_NTPase"/>
</dbReference>
<dbReference type="Proteomes" id="UP001595823">
    <property type="component" value="Unassembled WGS sequence"/>
</dbReference>
<keyword evidence="1 3" id="KW-0547">Nucleotide-binding</keyword>
<protein>
    <submittedName>
        <fullName evidence="6">FtsK/SpoIIIE domain-containing protein</fullName>
    </submittedName>
</protein>
<evidence type="ECO:0000313" key="6">
    <source>
        <dbReference type="EMBL" id="MFC4333656.1"/>
    </source>
</evidence>
<reference evidence="7" key="1">
    <citation type="journal article" date="2019" name="Int. J. Syst. Evol. Microbiol.">
        <title>The Global Catalogue of Microorganisms (GCM) 10K type strain sequencing project: providing services to taxonomists for standard genome sequencing and annotation.</title>
        <authorList>
            <consortium name="The Broad Institute Genomics Platform"/>
            <consortium name="The Broad Institute Genome Sequencing Center for Infectious Disease"/>
            <person name="Wu L."/>
            <person name="Ma J."/>
        </authorList>
    </citation>
    <scope>NUCLEOTIDE SEQUENCE [LARGE SCALE GENOMIC DNA]</scope>
    <source>
        <strain evidence="7">IBRC-M 10908</strain>
    </source>
</reference>
<dbReference type="CDD" id="cd01127">
    <property type="entry name" value="TrwB_TraG_TraD_VirD4"/>
    <property type="match status" value="1"/>
</dbReference>
<dbReference type="InterPro" id="IPR050206">
    <property type="entry name" value="FtsK/SpoIIIE/SftA"/>
</dbReference>
<organism evidence="6 7">
    <name type="scientific">Salininema proteolyticum</name>
    <dbReference type="NCBI Taxonomy" id="1607685"/>
    <lineage>
        <taxon>Bacteria</taxon>
        <taxon>Bacillati</taxon>
        <taxon>Actinomycetota</taxon>
        <taxon>Actinomycetes</taxon>
        <taxon>Glycomycetales</taxon>
        <taxon>Glycomycetaceae</taxon>
        <taxon>Salininema</taxon>
    </lineage>
</organism>
<dbReference type="EMBL" id="JBHSDK010000001">
    <property type="protein sequence ID" value="MFC4333656.1"/>
    <property type="molecule type" value="Genomic_DNA"/>
</dbReference>
<keyword evidence="7" id="KW-1185">Reference proteome</keyword>
<comment type="caution">
    <text evidence="6">The sequence shown here is derived from an EMBL/GenBank/DDBJ whole genome shotgun (WGS) entry which is preliminary data.</text>
</comment>
<dbReference type="PROSITE" id="PS50901">
    <property type="entry name" value="FTSK"/>
    <property type="match status" value="1"/>
</dbReference>
<keyword evidence="2 3" id="KW-0067">ATP-binding</keyword>
<dbReference type="Gene3D" id="3.40.50.300">
    <property type="entry name" value="P-loop containing nucleotide triphosphate hydrolases"/>
    <property type="match status" value="1"/>
</dbReference>
<evidence type="ECO:0000256" key="4">
    <source>
        <dbReference type="SAM" id="MobiDB-lite"/>
    </source>
</evidence>
<accession>A0ABV8TTD5</accession>
<dbReference type="RefSeq" id="WP_380617394.1">
    <property type="nucleotide sequence ID" value="NZ_JBHSDK010000001.1"/>
</dbReference>
<feature type="domain" description="FtsK" evidence="5">
    <location>
        <begin position="328"/>
        <end position="532"/>
    </location>
</feature>
<dbReference type="Pfam" id="PF01580">
    <property type="entry name" value="FtsK_SpoIIIE"/>
    <property type="match status" value="1"/>
</dbReference>
<dbReference type="SUPFAM" id="SSF52540">
    <property type="entry name" value="P-loop containing nucleoside triphosphate hydrolases"/>
    <property type="match status" value="1"/>
</dbReference>
<name>A0ABV8TTD5_9ACTN</name>
<sequence>MGWRKRIRAAAERLSRAETAADQVAGRLELVEAGRRPEDAEGERRRLRRSIAARAESLCDPWLAENGADPAVPSESRPRSGAVCIGRSGDGDEAFPVLVDLLGAGHLSADGDAADPRVAGFLQSLLVRLVGAYPKVEFGFVDGVTLGQVFSPLSPLVEAELAQPVATDAMGLARLLGDWEKHVSETSEAAGRGVSLEEYPYKVLVVAGMPPQVGKAHRERLAALAHAGRRSRTHLVLCGWRPSYKGDSLPPLENTVHLTVGERVAAAGLAEDVVLAKPLAPGTAQAVVAQRAAKQRDLATVRPEDVVSPEWSESSVKGLSTVAGRDTAGQVSLSFDDATPHWMVGGRTGSGKTVFLLDVLYGLSSRYSPRELELYLLDFKEGVSFNEFTPSPGDPTWIPQVKAVGVESDRQYGLAVLTRLRKELSRRAGMMKRAGVTSLAKLREARPEAELPRILAVIDEFHVLLAGNDTVAREAVSHLEELARKGRSYGVHMILASQTISGVEALYAKKDSIFGQFPMRVALPGAKHLLEEDNDAAADLAVGQAVVNEAAGIRGHNRLIAFPDMTADEERLAGLRREWWERRGDDTEPLVFRGFDERHLDDDPRYTALRPDMPPRALIGRAVDVELSTVSFPFGPTPGRHLAVVGTQRIGSDLLVAAAESLAKTYRGGEAEFHIGSHAVGTEDAAGALKESLAAQGHTVADLDVKALAEPGPRPRYAIWFGADGGAGDTAALRKVLEEGPSSRTHLIGWWRGARRFLDDIGGSGKRESCAGLVLLNVSPADADAVTGSQAGWNPRTNRCLFVDRHEGAQTLTVPFVQAGRLDEFEE</sequence>
<feature type="region of interest" description="Disordered" evidence="4">
    <location>
        <begin position="65"/>
        <end position="85"/>
    </location>
</feature>
<proteinExistence type="predicted"/>
<dbReference type="PANTHER" id="PTHR22683:SF41">
    <property type="entry name" value="DNA TRANSLOCASE FTSK"/>
    <property type="match status" value="1"/>
</dbReference>
<dbReference type="InterPro" id="IPR002543">
    <property type="entry name" value="FtsK_dom"/>
</dbReference>
<evidence type="ECO:0000259" key="5">
    <source>
        <dbReference type="PROSITE" id="PS50901"/>
    </source>
</evidence>
<evidence type="ECO:0000313" key="7">
    <source>
        <dbReference type="Proteomes" id="UP001595823"/>
    </source>
</evidence>
<evidence type="ECO:0000256" key="2">
    <source>
        <dbReference type="ARBA" id="ARBA00022840"/>
    </source>
</evidence>
<evidence type="ECO:0000256" key="3">
    <source>
        <dbReference type="PROSITE-ProRule" id="PRU00289"/>
    </source>
</evidence>
<evidence type="ECO:0000256" key="1">
    <source>
        <dbReference type="ARBA" id="ARBA00022741"/>
    </source>
</evidence>
<gene>
    <name evidence="6" type="ORF">ACFPET_00380</name>
</gene>
<feature type="binding site" evidence="3">
    <location>
        <begin position="346"/>
        <end position="353"/>
    </location>
    <ligand>
        <name>ATP</name>
        <dbReference type="ChEBI" id="CHEBI:30616"/>
    </ligand>
</feature>
<dbReference type="PANTHER" id="PTHR22683">
    <property type="entry name" value="SPORULATION PROTEIN RELATED"/>
    <property type="match status" value="1"/>
</dbReference>